<evidence type="ECO:0000256" key="12">
    <source>
        <dbReference type="SAM" id="Phobius"/>
    </source>
</evidence>
<organism evidence="15 16">
    <name type="scientific">Dendrobium catenatum</name>
    <dbReference type="NCBI Taxonomy" id="906689"/>
    <lineage>
        <taxon>Eukaryota</taxon>
        <taxon>Viridiplantae</taxon>
        <taxon>Streptophyta</taxon>
        <taxon>Embryophyta</taxon>
        <taxon>Tracheophyta</taxon>
        <taxon>Spermatophyta</taxon>
        <taxon>Magnoliopsida</taxon>
        <taxon>Liliopsida</taxon>
        <taxon>Asparagales</taxon>
        <taxon>Orchidaceae</taxon>
        <taxon>Epidendroideae</taxon>
        <taxon>Malaxideae</taxon>
        <taxon>Dendrobiinae</taxon>
        <taxon>Dendrobium</taxon>
    </lineage>
</organism>
<dbReference type="PANTHER" id="PTHR48003:SF3">
    <property type="entry name" value="LEUCINE-RICH REPEAT PROTEIN KINASE FAMILY PROTEIN"/>
    <property type="match status" value="1"/>
</dbReference>
<dbReference type="AlphaFoldDB" id="A0A2I0VHW0"/>
<keyword evidence="6" id="KW-0677">Repeat</keyword>
<feature type="chain" id="PRO_5014196168" evidence="13">
    <location>
        <begin position="18"/>
        <end position="1046"/>
    </location>
</feature>
<evidence type="ECO:0000256" key="11">
    <source>
        <dbReference type="ARBA" id="ARBA00023170"/>
    </source>
</evidence>
<evidence type="ECO:0000313" key="15">
    <source>
        <dbReference type="EMBL" id="PKU63007.1"/>
    </source>
</evidence>
<dbReference type="GO" id="GO:0004672">
    <property type="term" value="F:protein kinase activity"/>
    <property type="evidence" value="ECO:0007669"/>
    <property type="project" value="InterPro"/>
</dbReference>
<dbReference type="Gene3D" id="3.80.10.10">
    <property type="entry name" value="Ribonuclease Inhibitor"/>
    <property type="match status" value="3"/>
</dbReference>
<feature type="transmembrane region" description="Helical" evidence="12">
    <location>
        <begin position="598"/>
        <end position="621"/>
    </location>
</feature>
<dbReference type="InterPro" id="IPR003591">
    <property type="entry name" value="Leu-rich_rpt_typical-subtyp"/>
</dbReference>
<dbReference type="Proteomes" id="UP000233837">
    <property type="component" value="Unassembled WGS sequence"/>
</dbReference>
<dbReference type="Gene3D" id="1.10.510.10">
    <property type="entry name" value="Transferase(Phosphotransferase) domain 1"/>
    <property type="match status" value="1"/>
</dbReference>
<dbReference type="Pfam" id="PF08263">
    <property type="entry name" value="LRRNT_2"/>
    <property type="match status" value="1"/>
</dbReference>
<dbReference type="Pfam" id="PF07714">
    <property type="entry name" value="PK_Tyr_Ser-Thr"/>
    <property type="match status" value="1"/>
</dbReference>
<dbReference type="InterPro" id="IPR011009">
    <property type="entry name" value="Kinase-like_dom_sf"/>
</dbReference>
<sequence length="1046" mass="115037">MQLFFLFVLLWVGLVQGNSVNSDIEALLEFKKGISKDPMGLVLDSWDRFTSASEACPLTWYGIQCKGNRVASISLRNISLVGNISFSSLAQLDMLHNLSLANNQLTGILTPDLGALSSLEFLDLSSNSFHGQIPDKFMDLSNLIHLNLSWNSFEVVFPSGFNKLQKLKYLDLQANGLFGDVGSVIGQLQSAVYVDLSQNKFTGALTSMADNSNITGSLQYLNISHNVLSGELFGKDLVPLFDSLEVFDSSFNKLSGQVPSFNFIASLKTLCLGNNQFSGPFPEALFKGFSMVLAELDLSCNNLTGPLLSITSTTLKKLNLSSNNLSGSLPSKIGSCAIVDLSDNLFSGDVSAIRSWGNYVETIDLSSNKLEGTLLNETSQFLRLKSLRLSNNFLEGELPLVIGTYPDISAIDLSLNKLNGPLPPSLFSSVRLTNLNLSFNRFTGPIFPDKLNTESVSPDAPLLPYLNSSLVSVDLSNNLLSGSLPREMISMSHLQLLNISRNNISGQIPKDMGILQSLLYIDFSHNQFEGTLPDNLPDGLLGFNVSYNNLSGNVPNNLLRFPESSFRPGNSFLNLPPKFPIIASINEKEKHRHHMRNVIIYGFIAGAFVCAIIVLLFILIYQKLSQGNDRRVTHQWKSSIKCIFKPQKSTVLPPTSSSFSQNRLFQSRSLSAQAEQGRISSASCRKGVEPVMQEQYNVSELSQRSNTSTTVSQFITSPSSSIHQTSLQQAPILNVLSPDRLSGDLHLFDNLVVFTVEELSRAPAEIIGRSCHGTSYKATLDKGHVVAVKWLKEGIVKSKKEFSREAKKLGSIRHPNLVSLKGYYWGPKEHERLLISDGIEALSLTVHLCEFEQRKLDPLSLSHRLTISADVARCLDHLHNEKSIPHGNLKSTNILIQHPNMNAVLTDYSLHRIMTPSGMAEQVLNAGALGYRPPEFASTTKPCPSLKSDVYAFGVVLLELITGRNAGEIVSGNPGGVDLTDWVRSLAISNCSYECFDRNIVAETEGNEAIFRALEELLGVALRCIRSADERPEIRTVFEELSSMLL</sequence>
<reference evidence="15 16" key="2">
    <citation type="journal article" date="2017" name="Nature">
        <title>The Apostasia genome and the evolution of orchids.</title>
        <authorList>
            <person name="Zhang G.Q."/>
            <person name="Liu K.W."/>
            <person name="Li Z."/>
            <person name="Lohaus R."/>
            <person name="Hsiao Y.Y."/>
            <person name="Niu S.C."/>
            <person name="Wang J.Y."/>
            <person name="Lin Y.C."/>
            <person name="Xu Q."/>
            <person name="Chen L.J."/>
            <person name="Yoshida K."/>
            <person name="Fujiwara S."/>
            <person name="Wang Z.W."/>
            <person name="Zhang Y.Q."/>
            <person name="Mitsuda N."/>
            <person name="Wang M."/>
            <person name="Liu G.H."/>
            <person name="Pecoraro L."/>
            <person name="Huang H.X."/>
            <person name="Xiao X.J."/>
            <person name="Lin M."/>
            <person name="Wu X.Y."/>
            <person name="Wu W.L."/>
            <person name="Chen Y.Y."/>
            <person name="Chang S.B."/>
            <person name="Sakamoto S."/>
            <person name="Ohme-Takagi M."/>
            <person name="Yagi M."/>
            <person name="Zeng S.J."/>
            <person name="Shen C.Y."/>
            <person name="Yeh C.M."/>
            <person name="Luo Y.B."/>
            <person name="Tsai W.C."/>
            <person name="Van de Peer Y."/>
            <person name="Liu Z.J."/>
        </authorList>
    </citation>
    <scope>NUCLEOTIDE SEQUENCE [LARGE SCALE GENOMIC DNA]</scope>
    <source>
        <tissue evidence="15">The whole plant</tissue>
    </source>
</reference>
<feature type="domain" description="Protein kinase" evidence="14">
    <location>
        <begin position="761"/>
        <end position="1045"/>
    </location>
</feature>
<evidence type="ECO:0000256" key="3">
    <source>
        <dbReference type="ARBA" id="ARBA00022614"/>
    </source>
</evidence>
<evidence type="ECO:0000256" key="8">
    <source>
        <dbReference type="ARBA" id="ARBA00022840"/>
    </source>
</evidence>
<reference evidence="15 16" key="1">
    <citation type="journal article" date="2016" name="Sci. Rep.">
        <title>The Dendrobium catenatum Lindl. genome sequence provides insights into polysaccharide synthase, floral development and adaptive evolution.</title>
        <authorList>
            <person name="Zhang G.Q."/>
            <person name="Xu Q."/>
            <person name="Bian C."/>
            <person name="Tsai W.C."/>
            <person name="Yeh C.M."/>
            <person name="Liu K.W."/>
            <person name="Yoshida K."/>
            <person name="Zhang L.S."/>
            <person name="Chang S.B."/>
            <person name="Chen F."/>
            <person name="Shi Y."/>
            <person name="Su Y.Y."/>
            <person name="Zhang Y.Q."/>
            <person name="Chen L.J."/>
            <person name="Yin Y."/>
            <person name="Lin M."/>
            <person name="Huang H."/>
            <person name="Deng H."/>
            <person name="Wang Z.W."/>
            <person name="Zhu S.L."/>
            <person name="Zhao X."/>
            <person name="Deng C."/>
            <person name="Niu S.C."/>
            <person name="Huang J."/>
            <person name="Wang M."/>
            <person name="Liu G.H."/>
            <person name="Yang H.J."/>
            <person name="Xiao X.J."/>
            <person name="Hsiao Y.Y."/>
            <person name="Wu W.L."/>
            <person name="Chen Y.Y."/>
            <person name="Mitsuda N."/>
            <person name="Ohme-Takagi M."/>
            <person name="Luo Y.B."/>
            <person name="Van de Peer Y."/>
            <person name="Liu Z.J."/>
        </authorList>
    </citation>
    <scope>NUCLEOTIDE SEQUENCE [LARGE SCALE GENOMIC DNA]</scope>
    <source>
        <tissue evidence="15">The whole plant</tissue>
    </source>
</reference>
<name>A0A2I0VHW0_9ASPA</name>
<dbReference type="EMBL" id="KZ503542">
    <property type="protein sequence ID" value="PKU63007.1"/>
    <property type="molecule type" value="Genomic_DNA"/>
</dbReference>
<dbReference type="Gene3D" id="3.30.200.20">
    <property type="entry name" value="Phosphorylase Kinase, domain 1"/>
    <property type="match status" value="1"/>
</dbReference>
<keyword evidence="9 12" id="KW-1133">Transmembrane helix</keyword>
<keyword evidence="4 12" id="KW-0812">Transmembrane</keyword>
<evidence type="ECO:0000256" key="2">
    <source>
        <dbReference type="ARBA" id="ARBA00022553"/>
    </source>
</evidence>
<dbReference type="OrthoDB" id="4062651at2759"/>
<dbReference type="PROSITE" id="PS50011">
    <property type="entry name" value="PROTEIN_KINASE_DOM"/>
    <property type="match status" value="1"/>
</dbReference>
<keyword evidence="2" id="KW-0597">Phosphoprotein</keyword>
<evidence type="ECO:0000256" key="10">
    <source>
        <dbReference type="ARBA" id="ARBA00023136"/>
    </source>
</evidence>
<keyword evidence="15" id="KW-0418">Kinase</keyword>
<dbReference type="InterPro" id="IPR001611">
    <property type="entry name" value="Leu-rich_rpt"/>
</dbReference>
<dbReference type="FunFam" id="3.30.200.20:FF:000486">
    <property type="entry name" value="Leucine-rich repeat receptor-like protein kinase"/>
    <property type="match status" value="1"/>
</dbReference>
<proteinExistence type="predicted"/>
<keyword evidence="10 12" id="KW-0472">Membrane</keyword>
<accession>A0A2I0VHW0</accession>
<dbReference type="SUPFAM" id="SSF56112">
    <property type="entry name" value="Protein kinase-like (PK-like)"/>
    <property type="match status" value="1"/>
</dbReference>
<evidence type="ECO:0000313" key="16">
    <source>
        <dbReference type="Proteomes" id="UP000233837"/>
    </source>
</evidence>
<evidence type="ECO:0000256" key="1">
    <source>
        <dbReference type="ARBA" id="ARBA00004167"/>
    </source>
</evidence>
<evidence type="ECO:0000256" key="7">
    <source>
        <dbReference type="ARBA" id="ARBA00022741"/>
    </source>
</evidence>
<dbReference type="InterPro" id="IPR053059">
    <property type="entry name" value="Inactive_SerThr-Kinase_ABA"/>
</dbReference>
<dbReference type="SUPFAM" id="SSF52047">
    <property type="entry name" value="RNI-like"/>
    <property type="match status" value="1"/>
</dbReference>
<keyword evidence="8" id="KW-0067">ATP-binding</keyword>
<keyword evidence="3" id="KW-0433">Leucine-rich repeat</keyword>
<evidence type="ECO:0000259" key="14">
    <source>
        <dbReference type="PROSITE" id="PS50011"/>
    </source>
</evidence>
<gene>
    <name evidence="15" type="ORF">MA16_Dca023991</name>
</gene>
<dbReference type="InterPro" id="IPR013210">
    <property type="entry name" value="LRR_N_plant-typ"/>
</dbReference>
<dbReference type="InterPro" id="IPR032675">
    <property type="entry name" value="LRR_dom_sf"/>
</dbReference>
<dbReference type="InterPro" id="IPR001245">
    <property type="entry name" value="Ser-Thr/Tyr_kinase_cat_dom"/>
</dbReference>
<dbReference type="GO" id="GO:0005524">
    <property type="term" value="F:ATP binding"/>
    <property type="evidence" value="ECO:0007669"/>
    <property type="project" value="UniProtKB-KW"/>
</dbReference>
<keyword evidence="15" id="KW-0808">Transferase</keyword>
<dbReference type="InterPro" id="IPR000719">
    <property type="entry name" value="Prot_kinase_dom"/>
</dbReference>
<keyword evidence="11 15" id="KW-0675">Receptor</keyword>
<dbReference type="PANTHER" id="PTHR48003">
    <property type="entry name" value="OS07G0626500 PROTEIN"/>
    <property type="match status" value="1"/>
</dbReference>
<dbReference type="GO" id="GO:0016020">
    <property type="term" value="C:membrane"/>
    <property type="evidence" value="ECO:0007669"/>
    <property type="project" value="UniProtKB-SubCell"/>
</dbReference>
<keyword evidence="16" id="KW-1185">Reference proteome</keyword>
<keyword evidence="7" id="KW-0547">Nucleotide-binding</keyword>
<evidence type="ECO:0000256" key="13">
    <source>
        <dbReference type="SAM" id="SignalP"/>
    </source>
</evidence>
<protein>
    <submittedName>
        <fullName evidence="15">Putative inactive receptor kinase</fullName>
    </submittedName>
</protein>
<dbReference type="FunFam" id="3.80.10.10:FF:000095">
    <property type="entry name" value="LRR receptor-like serine/threonine-protein kinase GSO1"/>
    <property type="match status" value="1"/>
</dbReference>
<keyword evidence="5 13" id="KW-0732">Signal</keyword>
<dbReference type="Pfam" id="PF13855">
    <property type="entry name" value="LRR_8"/>
    <property type="match status" value="1"/>
</dbReference>
<evidence type="ECO:0000256" key="9">
    <source>
        <dbReference type="ARBA" id="ARBA00022989"/>
    </source>
</evidence>
<feature type="signal peptide" evidence="13">
    <location>
        <begin position="1"/>
        <end position="17"/>
    </location>
</feature>
<dbReference type="SUPFAM" id="SSF52058">
    <property type="entry name" value="L domain-like"/>
    <property type="match status" value="1"/>
</dbReference>
<dbReference type="Pfam" id="PF00560">
    <property type="entry name" value="LRR_1"/>
    <property type="match status" value="5"/>
</dbReference>
<evidence type="ECO:0000256" key="6">
    <source>
        <dbReference type="ARBA" id="ARBA00022737"/>
    </source>
</evidence>
<comment type="subcellular location">
    <subcellularLocation>
        <location evidence="1">Membrane</location>
        <topology evidence="1">Single-pass membrane protein</topology>
    </subcellularLocation>
</comment>
<dbReference type="SMART" id="SM00369">
    <property type="entry name" value="LRR_TYP"/>
    <property type="match status" value="5"/>
</dbReference>
<evidence type="ECO:0000256" key="4">
    <source>
        <dbReference type="ARBA" id="ARBA00022692"/>
    </source>
</evidence>
<evidence type="ECO:0000256" key="5">
    <source>
        <dbReference type="ARBA" id="ARBA00022729"/>
    </source>
</evidence>